<sequence>MSSPRGDPAVKPESVDRTIALVGVSQARLLFWRMAERNEAEGVDLRPAASVGLNHQARHRIGQGVPCMFSRLGHSVLLAASKEALRAPQSTSVVGVHSVLFRNAEVHMM</sequence>
<dbReference type="EMBL" id="JANPWB010000001">
    <property type="protein sequence ID" value="KAJ1214819.1"/>
    <property type="molecule type" value="Genomic_DNA"/>
</dbReference>
<comment type="caution">
    <text evidence="1">The sequence shown here is derived from an EMBL/GenBank/DDBJ whole genome shotgun (WGS) entry which is preliminary data.</text>
</comment>
<dbReference type="AlphaFoldDB" id="A0AAV7WL80"/>
<name>A0AAV7WL80_PLEWA</name>
<accession>A0AAV7WL80</accession>
<evidence type="ECO:0000313" key="2">
    <source>
        <dbReference type="Proteomes" id="UP001066276"/>
    </source>
</evidence>
<gene>
    <name evidence="1" type="ORF">NDU88_002430</name>
</gene>
<reference evidence="1" key="1">
    <citation type="journal article" date="2022" name="bioRxiv">
        <title>Sequencing and chromosome-scale assembly of the giantPleurodeles waltlgenome.</title>
        <authorList>
            <person name="Brown T."/>
            <person name="Elewa A."/>
            <person name="Iarovenko S."/>
            <person name="Subramanian E."/>
            <person name="Araus A.J."/>
            <person name="Petzold A."/>
            <person name="Susuki M."/>
            <person name="Suzuki K.-i.T."/>
            <person name="Hayashi T."/>
            <person name="Toyoda A."/>
            <person name="Oliveira C."/>
            <person name="Osipova E."/>
            <person name="Leigh N.D."/>
            <person name="Simon A."/>
            <person name="Yun M.H."/>
        </authorList>
    </citation>
    <scope>NUCLEOTIDE SEQUENCE</scope>
    <source>
        <strain evidence="1">20211129_DDA</strain>
        <tissue evidence="1">Liver</tissue>
    </source>
</reference>
<keyword evidence="2" id="KW-1185">Reference proteome</keyword>
<dbReference type="Proteomes" id="UP001066276">
    <property type="component" value="Chromosome 1_1"/>
</dbReference>
<organism evidence="1 2">
    <name type="scientific">Pleurodeles waltl</name>
    <name type="common">Iberian ribbed newt</name>
    <dbReference type="NCBI Taxonomy" id="8319"/>
    <lineage>
        <taxon>Eukaryota</taxon>
        <taxon>Metazoa</taxon>
        <taxon>Chordata</taxon>
        <taxon>Craniata</taxon>
        <taxon>Vertebrata</taxon>
        <taxon>Euteleostomi</taxon>
        <taxon>Amphibia</taxon>
        <taxon>Batrachia</taxon>
        <taxon>Caudata</taxon>
        <taxon>Salamandroidea</taxon>
        <taxon>Salamandridae</taxon>
        <taxon>Pleurodelinae</taxon>
        <taxon>Pleurodeles</taxon>
    </lineage>
</organism>
<proteinExistence type="predicted"/>
<evidence type="ECO:0000313" key="1">
    <source>
        <dbReference type="EMBL" id="KAJ1214819.1"/>
    </source>
</evidence>
<protein>
    <submittedName>
        <fullName evidence="1">Uncharacterized protein</fullName>
    </submittedName>
</protein>